<gene>
    <name evidence="5" type="ORF">GCM10025868_37640</name>
</gene>
<dbReference type="EMBL" id="BSUZ01000001">
    <property type="protein sequence ID" value="GMA88514.1"/>
    <property type="molecule type" value="Genomic_DNA"/>
</dbReference>
<evidence type="ECO:0000256" key="2">
    <source>
        <dbReference type="ARBA" id="ARBA00022692"/>
    </source>
</evidence>
<proteinExistence type="predicted"/>
<keyword evidence="3" id="KW-1133">Transmembrane helix</keyword>
<evidence type="ECO:0000313" key="5">
    <source>
        <dbReference type="EMBL" id="GMA88514.1"/>
    </source>
</evidence>
<evidence type="ECO:0000256" key="4">
    <source>
        <dbReference type="ARBA" id="ARBA00023136"/>
    </source>
</evidence>
<evidence type="ECO:0000256" key="3">
    <source>
        <dbReference type="ARBA" id="ARBA00022989"/>
    </source>
</evidence>
<dbReference type="InterPro" id="IPR005372">
    <property type="entry name" value="UPF0182"/>
</dbReference>
<keyword evidence="1" id="KW-1003">Cell membrane</keyword>
<dbReference type="Pfam" id="PF03699">
    <property type="entry name" value="UPF0182"/>
    <property type="match status" value="1"/>
</dbReference>
<evidence type="ECO:0000256" key="1">
    <source>
        <dbReference type="ARBA" id="ARBA00022475"/>
    </source>
</evidence>
<dbReference type="PANTHER" id="PTHR39344">
    <property type="entry name" value="UPF0182 PROTEIN SLL1060"/>
    <property type="match status" value="1"/>
</dbReference>
<sequence>MQKVAPWLTLDGDPYPAVVDGRVQWIVDGFTTSPNYPNAQNTTLGQATTDSLTARTQSVTALANERVNYLRNSVKATVDAYDGTVKLYAWDASDPVLRTWMKVFPGTVQPLSAMSADLMQHVRYPEDLFKVQRALLGQYHVTDPTSFYSGDDFWKVPDDPTQTGAATDQPPYFLTLQMPGQKTSSFSLTSTFIPAGNNSRNVLTAFVAVDSDAGTAAGRKADGYGKIRVLQAPRNAVVSGPGQVQNNFNSNTTVSSALNLLRQGNSKVESGNLLTLPVGGGLLYVQPVYVRGSGSGGSTSYPLLQKVLVSLRRPDRLRRHPRPGARPGVRG</sequence>
<comment type="caution">
    <text evidence="5">The sequence shown here is derived from an EMBL/GenBank/DDBJ whole genome shotgun (WGS) entry which is preliminary data.</text>
</comment>
<accession>A0ABQ6JKX0</accession>
<reference evidence="6" key="1">
    <citation type="journal article" date="2019" name="Int. J. Syst. Evol. Microbiol.">
        <title>The Global Catalogue of Microorganisms (GCM) 10K type strain sequencing project: providing services to taxonomists for standard genome sequencing and annotation.</title>
        <authorList>
            <consortium name="The Broad Institute Genomics Platform"/>
            <consortium name="The Broad Institute Genome Sequencing Center for Infectious Disease"/>
            <person name="Wu L."/>
            <person name="Ma J."/>
        </authorList>
    </citation>
    <scope>NUCLEOTIDE SEQUENCE [LARGE SCALE GENOMIC DNA]</scope>
    <source>
        <strain evidence="6">NBRC 108730</strain>
    </source>
</reference>
<evidence type="ECO:0000313" key="6">
    <source>
        <dbReference type="Proteomes" id="UP001157017"/>
    </source>
</evidence>
<name>A0ABQ6JKX0_9ACTN</name>
<dbReference type="PANTHER" id="PTHR39344:SF1">
    <property type="entry name" value="UPF0182 PROTEIN SLL1060"/>
    <property type="match status" value="1"/>
</dbReference>
<keyword evidence="2" id="KW-0812">Transmembrane</keyword>
<organism evidence="5 6">
    <name type="scientific">Angustibacter aerolatus</name>
    <dbReference type="NCBI Taxonomy" id="1162965"/>
    <lineage>
        <taxon>Bacteria</taxon>
        <taxon>Bacillati</taxon>
        <taxon>Actinomycetota</taxon>
        <taxon>Actinomycetes</taxon>
        <taxon>Kineosporiales</taxon>
        <taxon>Kineosporiaceae</taxon>
    </lineage>
</organism>
<dbReference type="Proteomes" id="UP001157017">
    <property type="component" value="Unassembled WGS sequence"/>
</dbReference>
<protein>
    <submittedName>
        <fullName evidence="5">Uncharacterized protein</fullName>
    </submittedName>
</protein>
<keyword evidence="6" id="KW-1185">Reference proteome</keyword>
<keyword evidence="4" id="KW-0472">Membrane</keyword>